<evidence type="ECO:0000256" key="7">
    <source>
        <dbReference type="SAM" id="Phobius"/>
    </source>
</evidence>
<dbReference type="GO" id="GO:0016020">
    <property type="term" value="C:membrane"/>
    <property type="evidence" value="ECO:0007669"/>
    <property type="project" value="UniProtKB-SubCell"/>
</dbReference>
<dbReference type="OrthoDB" id="9808602at2"/>
<feature type="transmembrane region" description="Helical" evidence="7">
    <location>
        <begin position="109"/>
        <end position="128"/>
    </location>
</feature>
<feature type="domain" description="Bacterial sugar transferase" evidence="8">
    <location>
        <begin position="252"/>
        <end position="432"/>
    </location>
</feature>
<dbReference type="EMBL" id="SOAZ01000024">
    <property type="protein sequence ID" value="TDT50823.1"/>
    <property type="molecule type" value="Genomic_DNA"/>
</dbReference>
<sequence length="464" mass="53907">MKRETFVTGLYEIGVFLMDIFLILFAIYLSYMVMFNFNPPKVNYVAFEQTAPFIVIFYLLFAYVFGMGDILKQSLGEMIYSAFLTIISLFIVTMAITFFIRAFAYPRSVLIISTIFQMLFISLWRAVVWKTKRLSHGRKPTIVIGNLYAEKLAKKLIMKQRDIYDIKYICDPSSKNLWDYIDKSEVIFVCEDVDSNLRNEIIKLCIDERKSLYIIPRMYEIGLINSKMDRVDDVPVLKIRKMGLTVEERIIKRLMDIIISLIGIIIALPFMAIVMILILLEDGAPVFYKQERVTEGERRFNIIKFRTMVKDAEKLSGPVLAGENDPRITRVGKFIRATRLDELPQLFNILVGDMSVVGPRPERPFFVEQFKKEIPDYKYRTLVKAGLTGLAQVLGKYNTTAEDKVKYDILYIKKYSIFLDIMLILQTIKIMFIKESTEGLKDDLSMESLLKDLNLEITIDKDDN</sequence>
<dbReference type="AlphaFoldDB" id="A0A4R7KAS9"/>
<evidence type="ECO:0000313" key="10">
    <source>
        <dbReference type="Proteomes" id="UP000295325"/>
    </source>
</evidence>
<feature type="transmembrane region" description="Helical" evidence="7">
    <location>
        <begin position="51"/>
        <end position="71"/>
    </location>
</feature>
<dbReference type="Proteomes" id="UP000295325">
    <property type="component" value="Unassembled WGS sequence"/>
</dbReference>
<evidence type="ECO:0000256" key="2">
    <source>
        <dbReference type="ARBA" id="ARBA00006464"/>
    </source>
</evidence>
<dbReference type="Pfam" id="PF02397">
    <property type="entry name" value="Bac_transf"/>
    <property type="match status" value="1"/>
</dbReference>
<keyword evidence="5 7" id="KW-1133">Transmembrane helix</keyword>
<keyword evidence="4 7" id="KW-0812">Transmembrane</keyword>
<dbReference type="GO" id="GO:0016780">
    <property type="term" value="F:phosphotransferase activity, for other substituted phosphate groups"/>
    <property type="evidence" value="ECO:0007669"/>
    <property type="project" value="TreeGrafter"/>
</dbReference>
<feature type="transmembrane region" description="Helical" evidence="7">
    <location>
        <begin position="78"/>
        <end position="103"/>
    </location>
</feature>
<comment type="caution">
    <text evidence="9">The sequence shown here is derived from an EMBL/GenBank/DDBJ whole genome shotgun (WGS) entry which is preliminary data.</text>
</comment>
<dbReference type="RefSeq" id="WP_133628973.1">
    <property type="nucleotide sequence ID" value="NZ_SOAZ01000024.1"/>
</dbReference>
<evidence type="ECO:0000256" key="3">
    <source>
        <dbReference type="ARBA" id="ARBA00022679"/>
    </source>
</evidence>
<name>A0A4R7KAS9_9CLOT</name>
<proteinExistence type="inferred from homology"/>
<dbReference type="PANTHER" id="PTHR30576">
    <property type="entry name" value="COLANIC BIOSYNTHESIS UDP-GLUCOSE LIPID CARRIER TRANSFERASE"/>
    <property type="match status" value="1"/>
</dbReference>
<dbReference type="InterPro" id="IPR017475">
    <property type="entry name" value="EPS_sugar_tfrase"/>
</dbReference>
<feature type="transmembrane region" description="Helical" evidence="7">
    <location>
        <begin position="257"/>
        <end position="280"/>
    </location>
</feature>
<organism evidence="9 10">
    <name type="scientific">Fonticella tunisiensis</name>
    <dbReference type="NCBI Taxonomy" id="1096341"/>
    <lineage>
        <taxon>Bacteria</taxon>
        <taxon>Bacillati</taxon>
        <taxon>Bacillota</taxon>
        <taxon>Clostridia</taxon>
        <taxon>Eubacteriales</taxon>
        <taxon>Clostridiaceae</taxon>
        <taxon>Fonticella</taxon>
    </lineage>
</organism>
<evidence type="ECO:0000256" key="5">
    <source>
        <dbReference type="ARBA" id="ARBA00022989"/>
    </source>
</evidence>
<reference evidence="9 10" key="1">
    <citation type="submission" date="2019-03" db="EMBL/GenBank/DDBJ databases">
        <title>Genomic Encyclopedia of Type Strains, Phase IV (KMG-IV): sequencing the most valuable type-strain genomes for metagenomic binning, comparative biology and taxonomic classification.</title>
        <authorList>
            <person name="Goeker M."/>
        </authorList>
    </citation>
    <scope>NUCLEOTIDE SEQUENCE [LARGE SCALE GENOMIC DNA]</scope>
    <source>
        <strain evidence="9 10">DSM 24455</strain>
    </source>
</reference>
<keyword evidence="3 9" id="KW-0808">Transferase</keyword>
<gene>
    <name evidence="9" type="ORF">EDD71_12436</name>
</gene>
<evidence type="ECO:0000259" key="8">
    <source>
        <dbReference type="Pfam" id="PF02397"/>
    </source>
</evidence>
<evidence type="ECO:0000256" key="4">
    <source>
        <dbReference type="ARBA" id="ARBA00022692"/>
    </source>
</evidence>
<dbReference type="NCBIfam" id="TIGR03025">
    <property type="entry name" value="EPS_sugtrans"/>
    <property type="match status" value="1"/>
</dbReference>
<evidence type="ECO:0000313" key="9">
    <source>
        <dbReference type="EMBL" id="TDT50823.1"/>
    </source>
</evidence>
<dbReference type="InterPro" id="IPR003362">
    <property type="entry name" value="Bact_transf"/>
</dbReference>
<comment type="similarity">
    <text evidence="2">Belongs to the bacterial sugar transferase family.</text>
</comment>
<feature type="transmembrane region" description="Helical" evidence="7">
    <location>
        <begin position="9"/>
        <end position="31"/>
    </location>
</feature>
<evidence type="ECO:0000256" key="6">
    <source>
        <dbReference type="ARBA" id="ARBA00023136"/>
    </source>
</evidence>
<keyword evidence="6 7" id="KW-0472">Membrane</keyword>
<dbReference type="PANTHER" id="PTHR30576:SF0">
    <property type="entry name" value="UNDECAPRENYL-PHOSPHATE N-ACETYLGALACTOSAMINYL 1-PHOSPHATE TRANSFERASE-RELATED"/>
    <property type="match status" value="1"/>
</dbReference>
<keyword evidence="10" id="KW-1185">Reference proteome</keyword>
<evidence type="ECO:0000256" key="1">
    <source>
        <dbReference type="ARBA" id="ARBA00004141"/>
    </source>
</evidence>
<comment type="subcellular location">
    <subcellularLocation>
        <location evidence="1">Membrane</location>
        <topology evidence="1">Multi-pass membrane protein</topology>
    </subcellularLocation>
</comment>
<protein>
    <submittedName>
        <fullName evidence="9">Exopolysaccharide biosynthesis polyprenyl glycosylphosphotransferase</fullName>
    </submittedName>
</protein>
<accession>A0A4R7KAS9</accession>